<proteinExistence type="predicted"/>
<sequence length="345" mass="40172">MVAFGLRGCLTTFSILAMIGIIGRIHWDGGIRRSVVIDVKSTASLPSNQAERLAYMTFLTGTMADQSDINLEHDRYFIATRILGYQLMHQAHTKTRADIPFVVLVTSDIPAIKQTRLREDGAIVIQVDYLRAKNNWIQGEMPEWRDVMTKLRAWELTQFSRVAFFDSDMILNRCMDDVFQDPGSSFVPSFPDRSIAEDEGRVPESYVLATVGEVNPFHNYPPRAEKGDFKDENYFNAGFFLFAPDHDMFRHFTTLMELQGRFDPRYPEQNLLNYAYRREGKMPWQNINSTWNIRFPSIQDKDAGVASLHDKFWSAHMDKRLQPYYDSVHWNMQYFFQLWDRAITA</sequence>
<evidence type="ECO:0000313" key="2">
    <source>
        <dbReference type="Proteomes" id="UP000308724"/>
    </source>
</evidence>
<organism evidence="1 2">
    <name type="scientific">Aureobasidium pullulans</name>
    <name type="common">Black yeast</name>
    <name type="synonym">Pullularia pullulans</name>
    <dbReference type="NCBI Taxonomy" id="5580"/>
    <lineage>
        <taxon>Eukaryota</taxon>
        <taxon>Fungi</taxon>
        <taxon>Dikarya</taxon>
        <taxon>Ascomycota</taxon>
        <taxon>Pezizomycotina</taxon>
        <taxon>Dothideomycetes</taxon>
        <taxon>Dothideomycetidae</taxon>
        <taxon>Dothideales</taxon>
        <taxon>Saccotheciaceae</taxon>
        <taxon>Aureobasidium</taxon>
    </lineage>
</organism>
<dbReference type="InterPro" id="IPR029044">
    <property type="entry name" value="Nucleotide-diphossugar_trans"/>
</dbReference>
<dbReference type="AlphaFoldDB" id="A0A4T0B2K9"/>
<evidence type="ECO:0000313" key="1">
    <source>
        <dbReference type="EMBL" id="TIA28139.1"/>
    </source>
</evidence>
<comment type="caution">
    <text evidence="1">The sequence shown here is derived from an EMBL/GenBank/DDBJ whole genome shotgun (WGS) entry which is preliminary data.</text>
</comment>
<reference evidence="1 2" key="1">
    <citation type="submission" date="2018-10" db="EMBL/GenBank/DDBJ databases">
        <title>Fifty Aureobasidium pullulans genomes reveal a recombining polyextremotolerant generalist.</title>
        <authorList>
            <person name="Gostincar C."/>
            <person name="Turk M."/>
            <person name="Zajc J."/>
            <person name="Gunde-Cimerman N."/>
        </authorList>
    </citation>
    <scope>NUCLEOTIDE SEQUENCE [LARGE SCALE GENOMIC DNA]</scope>
    <source>
        <strain evidence="1 2">EXF-1645</strain>
    </source>
</reference>
<dbReference type="Proteomes" id="UP000308724">
    <property type="component" value="Unassembled WGS sequence"/>
</dbReference>
<dbReference type="SUPFAM" id="SSF53448">
    <property type="entry name" value="Nucleotide-diphospho-sugar transferases"/>
    <property type="match status" value="1"/>
</dbReference>
<protein>
    <submittedName>
        <fullName evidence="1">Nucleotide-diphospho-sugar transferase</fullName>
    </submittedName>
</protein>
<dbReference type="PANTHER" id="PTHR11183">
    <property type="entry name" value="GLYCOGENIN SUBFAMILY MEMBER"/>
    <property type="match status" value="1"/>
</dbReference>
<accession>A0A4T0B2K9</accession>
<keyword evidence="1" id="KW-0808">Transferase</keyword>
<name>A0A4T0B2K9_AURPU</name>
<dbReference type="InterPro" id="IPR050587">
    <property type="entry name" value="GNT1/Glycosyltrans_8"/>
</dbReference>
<dbReference type="GO" id="GO:0016740">
    <property type="term" value="F:transferase activity"/>
    <property type="evidence" value="ECO:0007669"/>
    <property type="project" value="UniProtKB-KW"/>
</dbReference>
<dbReference type="EMBL" id="QZBZ01000651">
    <property type="protein sequence ID" value="TIA28139.1"/>
    <property type="molecule type" value="Genomic_DNA"/>
</dbReference>
<dbReference type="Gene3D" id="3.90.550.10">
    <property type="entry name" value="Spore Coat Polysaccharide Biosynthesis Protein SpsA, Chain A"/>
    <property type="match status" value="1"/>
</dbReference>
<gene>
    <name evidence="1" type="ORF">D6C78_10877</name>
</gene>